<comment type="caution">
    <text evidence="4">The sequence shown here is derived from an EMBL/GenBank/DDBJ whole genome shotgun (WGS) entry which is preliminary data.</text>
</comment>
<keyword evidence="2" id="KW-0812">Transmembrane</keyword>
<name>A0ABW0D957_STRFI</name>
<organism evidence="4 5">
    <name type="scientific">Streptomyces fimbriatus</name>
    <dbReference type="NCBI Taxonomy" id="68197"/>
    <lineage>
        <taxon>Bacteria</taxon>
        <taxon>Bacillati</taxon>
        <taxon>Actinomycetota</taxon>
        <taxon>Actinomycetes</taxon>
        <taxon>Kitasatosporales</taxon>
        <taxon>Streptomycetaceae</taxon>
        <taxon>Streptomyces</taxon>
    </lineage>
</organism>
<feature type="transmembrane region" description="Helical" evidence="2">
    <location>
        <begin position="93"/>
        <end position="114"/>
    </location>
</feature>
<sequence length="215" mass="22379">MEHPRTRPTQYGPRHDTPPRPSKPSRSPRPPGPSGSPLPPQAGRAAGGGVARSARPARPVRTARAPQRRPVPARRPAPAPAARRLPNPRLTGLGGGLFCGLVMLVLGLLVAVAFGASQTVYGVLFLPVCVLTAVWVREGDLLTAPVIVPIAFAVGLVPVADDGDDGTGGRLMGLVTGLATQAGWLYGGTLVAGLIVLGRRARTVHRRTARGRPQV</sequence>
<keyword evidence="5" id="KW-1185">Reference proteome</keyword>
<keyword evidence="2" id="KW-0472">Membrane</keyword>
<feature type="transmembrane region" description="Helical" evidence="2">
    <location>
        <begin position="141"/>
        <end position="160"/>
    </location>
</feature>
<accession>A0ABW0D957</accession>
<feature type="domain" description="DUF6542" evidence="3">
    <location>
        <begin position="90"/>
        <end position="202"/>
    </location>
</feature>
<dbReference type="Pfam" id="PF20177">
    <property type="entry name" value="DUF6542"/>
    <property type="match status" value="1"/>
</dbReference>
<feature type="compositionally biased region" description="Low complexity" evidence="1">
    <location>
        <begin position="51"/>
        <end position="72"/>
    </location>
</feature>
<evidence type="ECO:0000313" key="4">
    <source>
        <dbReference type="EMBL" id="MFC5226623.1"/>
    </source>
</evidence>
<feature type="transmembrane region" description="Helical" evidence="2">
    <location>
        <begin position="172"/>
        <end position="197"/>
    </location>
</feature>
<feature type="transmembrane region" description="Helical" evidence="2">
    <location>
        <begin position="120"/>
        <end position="136"/>
    </location>
</feature>
<gene>
    <name evidence="4" type="ORF">ACFPN6_18880</name>
</gene>
<dbReference type="Proteomes" id="UP001596156">
    <property type="component" value="Unassembled WGS sequence"/>
</dbReference>
<dbReference type="EMBL" id="JBHSKL010000023">
    <property type="protein sequence ID" value="MFC5226623.1"/>
    <property type="molecule type" value="Genomic_DNA"/>
</dbReference>
<evidence type="ECO:0000259" key="3">
    <source>
        <dbReference type="Pfam" id="PF20177"/>
    </source>
</evidence>
<protein>
    <submittedName>
        <fullName evidence="4">DUF6542 domain-containing protein</fullName>
    </submittedName>
</protein>
<dbReference type="RefSeq" id="WP_344644332.1">
    <property type="nucleotide sequence ID" value="NZ_BAAASS010000007.1"/>
</dbReference>
<reference evidence="5" key="1">
    <citation type="journal article" date="2019" name="Int. J. Syst. Evol. Microbiol.">
        <title>The Global Catalogue of Microorganisms (GCM) 10K type strain sequencing project: providing services to taxonomists for standard genome sequencing and annotation.</title>
        <authorList>
            <consortium name="The Broad Institute Genomics Platform"/>
            <consortium name="The Broad Institute Genome Sequencing Center for Infectious Disease"/>
            <person name="Wu L."/>
            <person name="Ma J."/>
        </authorList>
    </citation>
    <scope>NUCLEOTIDE SEQUENCE [LARGE SCALE GENOMIC DNA]</scope>
    <source>
        <strain evidence="5">CCM 8479</strain>
    </source>
</reference>
<keyword evidence="2" id="KW-1133">Transmembrane helix</keyword>
<evidence type="ECO:0000256" key="1">
    <source>
        <dbReference type="SAM" id="MobiDB-lite"/>
    </source>
</evidence>
<dbReference type="InterPro" id="IPR046672">
    <property type="entry name" value="DUF6542"/>
</dbReference>
<evidence type="ECO:0000313" key="5">
    <source>
        <dbReference type="Proteomes" id="UP001596156"/>
    </source>
</evidence>
<feature type="compositionally biased region" description="Pro residues" evidence="1">
    <location>
        <begin position="19"/>
        <end position="40"/>
    </location>
</feature>
<proteinExistence type="predicted"/>
<feature type="region of interest" description="Disordered" evidence="1">
    <location>
        <begin position="1"/>
        <end position="86"/>
    </location>
</feature>
<evidence type="ECO:0000256" key="2">
    <source>
        <dbReference type="SAM" id="Phobius"/>
    </source>
</evidence>